<protein>
    <submittedName>
        <fullName evidence="2">Uncharacterized protein</fullName>
    </submittedName>
</protein>
<reference evidence="2" key="1">
    <citation type="submission" date="2023-03" db="EMBL/GenBank/DDBJ databases">
        <title>Massive genome expansion in bonnet fungi (Mycena s.s.) driven by repeated elements and novel gene families across ecological guilds.</title>
        <authorList>
            <consortium name="Lawrence Berkeley National Laboratory"/>
            <person name="Harder C.B."/>
            <person name="Miyauchi S."/>
            <person name="Viragh M."/>
            <person name="Kuo A."/>
            <person name="Thoen E."/>
            <person name="Andreopoulos B."/>
            <person name="Lu D."/>
            <person name="Skrede I."/>
            <person name="Drula E."/>
            <person name="Henrissat B."/>
            <person name="Morin E."/>
            <person name="Kohler A."/>
            <person name="Barry K."/>
            <person name="LaButti K."/>
            <person name="Morin E."/>
            <person name="Salamov A."/>
            <person name="Lipzen A."/>
            <person name="Mereny Z."/>
            <person name="Hegedus B."/>
            <person name="Baldrian P."/>
            <person name="Stursova M."/>
            <person name="Weitz H."/>
            <person name="Taylor A."/>
            <person name="Grigoriev I.V."/>
            <person name="Nagy L.G."/>
            <person name="Martin F."/>
            <person name="Kauserud H."/>
        </authorList>
    </citation>
    <scope>NUCLEOTIDE SEQUENCE</scope>
    <source>
        <strain evidence="2">CBHHK173m</strain>
    </source>
</reference>
<accession>A0AAD6U4Y5</accession>
<dbReference type="Proteomes" id="UP001222325">
    <property type="component" value="Unassembled WGS sequence"/>
</dbReference>
<comment type="caution">
    <text evidence="2">The sequence shown here is derived from an EMBL/GenBank/DDBJ whole genome shotgun (WGS) entry which is preliminary data.</text>
</comment>
<gene>
    <name evidence="2" type="ORF">B0H15DRAFT_949836</name>
</gene>
<keyword evidence="3" id="KW-1185">Reference proteome</keyword>
<feature type="compositionally biased region" description="Low complexity" evidence="1">
    <location>
        <begin position="266"/>
        <end position="281"/>
    </location>
</feature>
<sequence length="306" mass="32415">MPLFPALGHALLEALLRYKDAGLSYPLPLASSRCGGLTLTRARTTDQQQHGALTLAVAHPFTQQARRRPHALPPPRLMPRNPSARHRLPRRPWAARCARGPRDCQHRVLQSVSSAQAMQRSLGLLILVVTSALAIALPHKLAGRATTWATGAPLTLSFSLDPSPTESGAAVASAYGVFQKSCGAALEQVVQDTLARYGNFHNLDALPAPNDNDFITFAEEFPEYRNAKSLCDDAQLGLDNAEDAATHTATSTPKTPPATSGIPAKSASGSTRSTAPSPTSSIPNGAAPHRPGGLMLLASMAFIFVL</sequence>
<name>A0AAD6U4Y5_9AGAR</name>
<feature type="region of interest" description="Disordered" evidence="1">
    <location>
        <begin position="63"/>
        <end position="92"/>
    </location>
</feature>
<evidence type="ECO:0000313" key="2">
    <source>
        <dbReference type="EMBL" id="KAJ7088023.1"/>
    </source>
</evidence>
<feature type="compositionally biased region" description="Low complexity" evidence="1">
    <location>
        <begin position="246"/>
        <end position="259"/>
    </location>
</feature>
<evidence type="ECO:0000313" key="3">
    <source>
        <dbReference type="Proteomes" id="UP001222325"/>
    </source>
</evidence>
<proteinExistence type="predicted"/>
<dbReference type="AlphaFoldDB" id="A0AAD6U4Y5"/>
<dbReference type="EMBL" id="JARJCN010000027">
    <property type="protein sequence ID" value="KAJ7088023.1"/>
    <property type="molecule type" value="Genomic_DNA"/>
</dbReference>
<feature type="region of interest" description="Disordered" evidence="1">
    <location>
        <begin position="244"/>
        <end position="287"/>
    </location>
</feature>
<evidence type="ECO:0000256" key="1">
    <source>
        <dbReference type="SAM" id="MobiDB-lite"/>
    </source>
</evidence>
<organism evidence="2 3">
    <name type="scientific">Mycena belliarum</name>
    <dbReference type="NCBI Taxonomy" id="1033014"/>
    <lineage>
        <taxon>Eukaryota</taxon>
        <taxon>Fungi</taxon>
        <taxon>Dikarya</taxon>
        <taxon>Basidiomycota</taxon>
        <taxon>Agaricomycotina</taxon>
        <taxon>Agaricomycetes</taxon>
        <taxon>Agaricomycetidae</taxon>
        <taxon>Agaricales</taxon>
        <taxon>Marasmiineae</taxon>
        <taxon>Mycenaceae</taxon>
        <taxon>Mycena</taxon>
    </lineage>
</organism>